<dbReference type="RefSeq" id="WP_118765636.1">
    <property type="nucleotide sequence ID" value="NZ_QWKP01000058.1"/>
</dbReference>
<proteinExistence type="predicted"/>
<feature type="non-terminal residue" evidence="1">
    <location>
        <position position="131"/>
    </location>
</feature>
<gene>
    <name evidence="1" type="ORF">D1825_00860</name>
</gene>
<dbReference type="EMBL" id="QWKP01000058">
    <property type="protein sequence ID" value="RHA44515.1"/>
    <property type="molecule type" value="Genomic_DNA"/>
</dbReference>
<keyword evidence="2" id="KW-1185">Reference proteome</keyword>
<name>A0A413RRB4_9CELL</name>
<dbReference type="Proteomes" id="UP000283374">
    <property type="component" value="Unassembled WGS sequence"/>
</dbReference>
<sequence>MSVETPLPSAKDVRELVEGLVGRDVNVATGGAMVDPALGALTGVYVDRRLALVALVILDVPLAAHIGASLGLVPARTAAEAAELGELTPALSENAGEVLNVMASLFNAEDAPHVRLDRVYQPGDPLPADVA</sequence>
<accession>A0A413RRB4</accession>
<reference evidence="1 2" key="1">
    <citation type="submission" date="2018-08" db="EMBL/GenBank/DDBJ databases">
        <title>Cellulomonas rhizosphaerae sp. nov., a novel actinomycete isolated from soil.</title>
        <authorList>
            <person name="Tian Y."/>
        </authorList>
    </citation>
    <scope>NUCLEOTIDE SEQUENCE [LARGE SCALE GENOMIC DNA]</scope>
    <source>
        <strain evidence="1 2">NEAU-TCZ24</strain>
    </source>
</reference>
<dbReference type="AlphaFoldDB" id="A0A413RRB4"/>
<comment type="caution">
    <text evidence="1">The sequence shown here is derived from an EMBL/GenBank/DDBJ whole genome shotgun (WGS) entry which is preliminary data.</text>
</comment>
<evidence type="ECO:0000313" key="2">
    <source>
        <dbReference type="Proteomes" id="UP000283374"/>
    </source>
</evidence>
<evidence type="ECO:0000313" key="1">
    <source>
        <dbReference type="EMBL" id="RHA44515.1"/>
    </source>
</evidence>
<organism evidence="1 2">
    <name type="scientific">Cellulomonas rhizosphaerae</name>
    <dbReference type="NCBI Taxonomy" id="2293719"/>
    <lineage>
        <taxon>Bacteria</taxon>
        <taxon>Bacillati</taxon>
        <taxon>Actinomycetota</taxon>
        <taxon>Actinomycetes</taxon>
        <taxon>Micrococcales</taxon>
        <taxon>Cellulomonadaceae</taxon>
        <taxon>Cellulomonas</taxon>
    </lineage>
</organism>
<dbReference type="OrthoDB" id="5244255at2"/>
<protein>
    <submittedName>
        <fullName evidence="1">Uncharacterized protein</fullName>
    </submittedName>
</protein>